<dbReference type="Proteomes" id="UP001374893">
    <property type="component" value="Chromosome"/>
</dbReference>
<dbReference type="InterPro" id="IPR046335">
    <property type="entry name" value="LacI/GalR-like_sensor"/>
</dbReference>
<dbReference type="InterPro" id="IPR036390">
    <property type="entry name" value="WH_DNA-bd_sf"/>
</dbReference>
<dbReference type="SUPFAM" id="SSF46785">
    <property type="entry name" value="Winged helix' DNA-binding domain"/>
    <property type="match status" value="1"/>
</dbReference>
<feature type="domain" description="HTH gntR-type" evidence="4">
    <location>
        <begin position="13"/>
        <end position="73"/>
    </location>
</feature>
<dbReference type="InterPro" id="IPR036388">
    <property type="entry name" value="WH-like_DNA-bd_sf"/>
</dbReference>
<gene>
    <name evidence="5" type="ORF">HAHE_27400</name>
</gene>
<sequence>MSELRVLSASEQVAEHLREQINRGVWSGSMPGGRALSQQFGVGRMTMETALSQLEKEGILVPKGAGRKRRIVLPERLTVPGLRVGILLYAPDDSKIYYNVDLQHRLLNAGHSAGFAPKTLTELGMNPRRIARLVENSPADAWVVSSGSREVLEWFAEHRLPTFAFAGRRRGVPIASTGPDKESSMRTLVGRLVELGHRRIVMIDREVLRKPEPGRIEKVFLEELDRHGIKHGSYNLPDWREDAEGLQELLDRLFRHTPPTALIVGESSTFIAVQQHLAQRGILAPRDVSLVCDDPDPVFAWCRPTVAHIHWDGSPLARRAVRWAANVARGKEDRRRSFTKAKFVEGGTIGPPPKNQ</sequence>
<evidence type="ECO:0000256" key="2">
    <source>
        <dbReference type="ARBA" id="ARBA00023125"/>
    </source>
</evidence>
<dbReference type="InterPro" id="IPR028082">
    <property type="entry name" value="Peripla_BP_I"/>
</dbReference>
<organism evidence="5 6">
    <name type="scientific">Haloferula helveola</name>
    <dbReference type="NCBI Taxonomy" id="490095"/>
    <lineage>
        <taxon>Bacteria</taxon>
        <taxon>Pseudomonadati</taxon>
        <taxon>Verrucomicrobiota</taxon>
        <taxon>Verrucomicrobiia</taxon>
        <taxon>Verrucomicrobiales</taxon>
        <taxon>Verrucomicrobiaceae</taxon>
        <taxon>Haloferula</taxon>
    </lineage>
</organism>
<dbReference type="RefSeq" id="WP_338685200.1">
    <property type="nucleotide sequence ID" value="NZ_AP024702.1"/>
</dbReference>
<proteinExistence type="predicted"/>
<dbReference type="PANTHER" id="PTHR30146:SF109">
    <property type="entry name" value="HTH-TYPE TRANSCRIPTIONAL REGULATOR GALS"/>
    <property type="match status" value="1"/>
</dbReference>
<evidence type="ECO:0000256" key="3">
    <source>
        <dbReference type="ARBA" id="ARBA00023163"/>
    </source>
</evidence>
<dbReference type="Pfam" id="PF00392">
    <property type="entry name" value="GntR"/>
    <property type="match status" value="1"/>
</dbReference>
<dbReference type="Pfam" id="PF13377">
    <property type="entry name" value="Peripla_BP_3"/>
    <property type="match status" value="1"/>
</dbReference>
<name>A0ABM7RH89_9BACT</name>
<keyword evidence="1" id="KW-0805">Transcription regulation</keyword>
<dbReference type="Gene3D" id="1.10.10.10">
    <property type="entry name" value="Winged helix-like DNA-binding domain superfamily/Winged helix DNA-binding domain"/>
    <property type="match status" value="1"/>
</dbReference>
<dbReference type="SMART" id="SM00345">
    <property type="entry name" value="HTH_GNTR"/>
    <property type="match status" value="1"/>
</dbReference>
<protein>
    <recommendedName>
        <fullName evidence="4">HTH gntR-type domain-containing protein</fullName>
    </recommendedName>
</protein>
<reference evidence="5 6" key="1">
    <citation type="submission" date="2021-06" db="EMBL/GenBank/DDBJ databases">
        <title>Complete genome of Haloferula helveola possessing various polysaccharide degrading enzymes.</title>
        <authorList>
            <person name="Takami H."/>
            <person name="Huang C."/>
            <person name="Hamasaki K."/>
        </authorList>
    </citation>
    <scope>NUCLEOTIDE SEQUENCE [LARGE SCALE GENOMIC DNA]</scope>
    <source>
        <strain evidence="5 6">CN-1</strain>
    </source>
</reference>
<accession>A0ABM7RH89</accession>
<evidence type="ECO:0000313" key="5">
    <source>
        <dbReference type="EMBL" id="BCX48832.1"/>
    </source>
</evidence>
<dbReference type="PANTHER" id="PTHR30146">
    <property type="entry name" value="LACI-RELATED TRANSCRIPTIONAL REPRESSOR"/>
    <property type="match status" value="1"/>
</dbReference>
<evidence type="ECO:0000256" key="1">
    <source>
        <dbReference type="ARBA" id="ARBA00023015"/>
    </source>
</evidence>
<evidence type="ECO:0000259" key="4">
    <source>
        <dbReference type="SMART" id="SM00345"/>
    </source>
</evidence>
<keyword evidence="2" id="KW-0238">DNA-binding</keyword>
<dbReference type="InterPro" id="IPR000524">
    <property type="entry name" value="Tscrpt_reg_HTH_GntR"/>
</dbReference>
<evidence type="ECO:0000313" key="6">
    <source>
        <dbReference type="Proteomes" id="UP001374893"/>
    </source>
</evidence>
<keyword evidence="3" id="KW-0804">Transcription</keyword>
<keyword evidence="6" id="KW-1185">Reference proteome</keyword>
<dbReference type="EMBL" id="AP024702">
    <property type="protein sequence ID" value="BCX48832.1"/>
    <property type="molecule type" value="Genomic_DNA"/>
</dbReference>
<dbReference type="SUPFAM" id="SSF53822">
    <property type="entry name" value="Periplasmic binding protein-like I"/>
    <property type="match status" value="1"/>
</dbReference>
<dbReference type="Gene3D" id="3.40.50.2300">
    <property type="match status" value="2"/>
</dbReference>
<dbReference type="PRINTS" id="PR00035">
    <property type="entry name" value="HTHGNTR"/>
</dbReference>